<proteinExistence type="predicted"/>
<accession>A0A6B3NPR3</accession>
<sequence>MGRWGDGEMGKIDIQLMRGDLIAGVKNQKQHHAQGTAISSLEQDNL</sequence>
<protein>
    <submittedName>
        <fullName evidence="2">Uncharacterized protein</fullName>
    </submittedName>
</protein>
<comment type="caution">
    <text evidence="2">The sequence shown here is derived from an EMBL/GenBank/DDBJ whole genome shotgun (WGS) entry which is preliminary data.</text>
</comment>
<name>A0A6B3NPR3_9CYAN</name>
<gene>
    <name evidence="2" type="ORF">F6J89_33065</name>
</gene>
<dbReference type="EMBL" id="JAAHFQ010001167">
    <property type="protein sequence ID" value="NER32302.1"/>
    <property type="molecule type" value="Genomic_DNA"/>
</dbReference>
<organism evidence="2">
    <name type="scientific">Symploca sp. SIO1C4</name>
    <dbReference type="NCBI Taxonomy" id="2607765"/>
    <lineage>
        <taxon>Bacteria</taxon>
        <taxon>Bacillati</taxon>
        <taxon>Cyanobacteriota</taxon>
        <taxon>Cyanophyceae</taxon>
        <taxon>Coleofasciculales</taxon>
        <taxon>Coleofasciculaceae</taxon>
        <taxon>Symploca</taxon>
    </lineage>
</organism>
<evidence type="ECO:0000256" key="1">
    <source>
        <dbReference type="SAM" id="MobiDB-lite"/>
    </source>
</evidence>
<dbReference type="AlphaFoldDB" id="A0A6B3NPR3"/>
<evidence type="ECO:0000313" key="2">
    <source>
        <dbReference type="EMBL" id="NER32302.1"/>
    </source>
</evidence>
<feature type="compositionally biased region" description="Polar residues" evidence="1">
    <location>
        <begin position="36"/>
        <end position="46"/>
    </location>
</feature>
<feature type="region of interest" description="Disordered" evidence="1">
    <location>
        <begin position="27"/>
        <end position="46"/>
    </location>
</feature>
<reference evidence="2" key="1">
    <citation type="submission" date="2019-11" db="EMBL/GenBank/DDBJ databases">
        <title>Genomic insights into an expanded diversity of filamentous marine cyanobacteria reveals the extraordinary biosynthetic potential of Moorea and Okeania.</title>
        <authorList>
            <person name="Ferreira Leao T."/>
            <person name="Wang M."/>
            <person name="Moss N."/>
            <person name="Da Silva R."/>
            <person name="Sanders J."/>
            <person name="Nurk S."/>
            <person name="Gurevich A."/>
            <person name="Humphrey G."/>
            <person name="Reher R."/>
            <person name="Zhu Q."/>
            <person name="Belda-Ferre P."/>
            <person name="Glukhov E."/>
            <person name="Rex R."/>
            <person name="Dorrestein P.C."/>
            <person name="Knight R."/>
            <person name="Pevzner P."/>
            <person name="Gerwick W.H."/>
            <person name="Gerwick L."/>
        </authorList>
    </citation>
    <scope>NUCLEOTIDE SEQUENCE</scope>
    <source>
        <strain evidence="2">SIO1C4</strain>
    </source>
</reference>